<keyword evidence="3" id="KW-0001">2Fe-2S</keyword>
<feature type="transmembrane region" description="Helical" evidence="10">
    <location>
        <begin position="44"/>
        <end position="61"/>
    </location>
</feature>
<reference evidence="12 13" key="1">
    <citation type="submission" date="2019-01" db="EMBL/GenBank/DDBJ databases">
        <title>Egibacter rhizosphaerae EGI 80759T.</title>
        <authorList>
            <person name="Chen D.-D."/>
            <person name="Tian Y."/>
            <person name="Jiao J.-Y."/>
            <person name="Zhang X.-T."/>
            <person name="Zhang Y.-G."/>
            <person name="Zhang Y."/>
            <person name="Xiao M."/>
            <person name="Shu W.-S."/>
            <person name="Li W.-J."/>
        </authorList>
    </citation>
    <scope>NUCLEOTIDE SEQUENCE [LARGE SCALE GENOMIC DNA]</scope>
    <source>
        <strain evidence="12 13">EGI 80759</strain>
    </source>
</reference>
<keyword evidence="6" id="KW-0411">Iron-sulfur</keyword>
<dbReference type="GO" id="GO:0046872">
    <property type="term" value="F:metal ion binding"/>
    <property type="evidence" value="ECO:0007669"/>
    <property type="project" value="UniProtKB-KW"/>
</dbReference>
<dbReference type="GO" id="GO:0016705">
    <property type="term" value="F:oxidoreductase activity, acting on paired donors, with incorporation or reduction of molecular oxygen"/>
    <property type="evidence" value="ECO:0007669"/>
    <property type="project" value="UniProtKB-ARBA"/>
</dbReference>
<dbReference type="EMBL" id="CP036402">
    <property type="protein sequence ID" value="QBI18390.1"/>
    <property type="molecule type" value="Genomic_DNA"/>
</dbReference>
<dbReference type="KEGG" id="erz:ER308_01585"/>
<feature type="domain" description="Rieske" evidence="11">
    <location>
        <begin position="188"/>
        <end position="279"/>
    </location>
</feature>
<evidence type="ECO:0000256" key="5">
    <source>
        <dbReference type="ARBA" id="ARBA00023004"/>
    </source>
</evidence>
<feature type="transmembrane region" description="Helical" evidence="10">
    <location>
        <begin position="20"/>
        <end position="38"/>
    </location>
</feature>
<organism evidence="12 13">
    <name type="scientific">Egibacter rhizosphaerae</name>
    <dbReference type="NCBI Taxonomy" id="1670831"/>
    <lineage>
        <taxon>Bacteria</taxon>
        <taxon>Bacillati</taxon>
        <taxon>Actinomycetota</taxon>
        <taxon>Nitriliruptoria</taxon>
        <taxon>Egibacterales</taxon>
        <taxon>Egibacteraceae</taxon>
        <taxon>Egibacter</taxon>
    </lineage>
</organism>
<keyword evidence="13" id="KW-1185">Reference proteome</keyword>
<accession>A0A411YAZ9</accession>
<proteinExistence type="predicted"/>
<evidence type="ECO:0000313" key="13">
    <source>
        <dbReference type="Proteomes" id="UP000291469"/>
    </source>
</evidence>
<evidence type="ECO:0000313" key="12">
    <source>
        <dbReference type="EMBL" id="QBI18390.1"/>
    </source>
</evidence>
<dbReference type="SUPFAM" id="SSF50022">
    <property type="entry name" value="ISP domain"/>
    <property type="match status" value="1"/>
</dbReference>
<dbReference type="RefSeq" id="WP_131153388.1">
    <property type="nucleotide sequence ID" value="NZ_CP036402.1"/>
</dbReference>
<keyword evidence="5" id="KW-0408">Iron</keyword>
<evidence type="ECO:0000256" key="1">
    <source>
        <dbReference type="ARBA" id="ARBA00002494"/>
    </source>
</evidence>
<protein>
    <recommendedName>
        <fullName evidence="2">Cytochrome bc1 complex Rieske iron-sulfur subunit</fullName>
    </recommendedName>
    <alternativeName>
        <fullName evidence="8">Cytochrome bc1 reductase complex subunit QcrA</fullName>
    </alternativeName>
</protein>
<evidence type="ECO:0000256" key="8">
    <source>
        <dbReference type="ARBA" id="ARBA00029586"/>
    </source>
</evidence>
<keyword evidence="10" id="KW-1133">Transmembrane helix</keyword>
<evidence type="ECO:0000256" key="10">
    <source>
        <dbReference type="SAM" id="Phobius"/>
    </source>
</evidence>
<dbReference type="Pfam" id="PF00355">
    <property type="entry name" value="Rieske"/>
    <property type="match status" value="1"/>
</dbReference>
<dbReference type="OrthoDB" id="9802613at2"/>
<dbReference type="InterPro" id="IPR036922">
    <property type="entry name" value="Rieske_2Fe-2S_sf"/>
</dbReference>
<feature type="transmembrane region" description="Helical" evidence="10">
    <location>
        <begin position="116"/>
        <end position="135"/>
    </location>
</feature>
<evidence type="ECO:0000259" key="11">
    <source>
        <dbReference type="PROSITE" id="PS51296"/>
    </source>
</evidence>
<dbReference type="PANTHER" id="PTHR10134">
    <property type="entry name" value="CYTOCHROME B-C1 COMPLEX SUBUNIT RIESKE, MITOCHONDRIAL"/>
    <property type="match status" value="1"/>
</dbReference>
<name>A0A411YAZ9_9ACTN</name>
<keyword evidence="4" id="KW-0479">Metal-binding</keyword>
<keyword evidence="7" id="KW-1015">Disulfide bond</keyword>
<dbReference type="InterPro" id="IPR014349">
    <property type="entry name" value="Rieske_Fe-S_prot"/>
</dbReference>
<evidence type="ECO:0000256" key="6">
    <source>
        <dbReference type="ARBA" id="ARBA00023014"/>
    </source>
</evidence>
<evidence type="ECO:0000256" key="7">
    <source>
        <dbReference type="ARBA" id="ARBA00023157"/>
    </source>
</evidence>
<keyword evidence="10" id="KW-0472">Membrane</keyword>
<evidence type="ECO:0000256" key="9">
    <source>
        <dbReference type="SAM" id="MobiDB-lite"/>
    </source>
</evidence>
<gene>
    <name evidence="12" type="ORF">ER308_01585</name>
</gene>
<dbReference type="Gene3D" id="2.102.10.10">
    <property type="entry name" value="Rieske [2Fe-2S] iron-sulphur domain"/>
    <property type="match status" value="1"/>
</dbReference>
<evidence type="ECO:0000256" key="3">
    <source>
        <dbReference type="ARBA" id="ARBA00022714"/>
    </source>
</evidence>
<evidence type="ECO:0000256" key="2">
    <source>
        <dbReference type="ARBA" id="ARBA00015816"/>
    </source>
</evidence>
<feature type="region of interest" description="Disordered" evidence="9">
    <location>
        <begin position="290"/>
        <end position="310"/>
    </location>
</feature>
<dbReference type="GO" id="GO:0051537">
    <property type="term" value="F:2 iron, 2 sulfur cluster binding"/>
    <property type="evidence" value="ECO:0007669"/>
    <property type="project" value="UniProtKB-KW"/>
</dbReference>
<dbReference type="AlphaFoldDB" id="A0A411YAZ9"/>
<feature type="compositionally biased region" description="Basic and acidic residues" evidence="9">
    <location>
        <begin position="299"/>
        <end position="310"/>
    </location>
</feature>
<sequence length="310" mass="32047">MQEHERSEPTRDRASFRAVLAWGALSAAGGLGFAVAFVLEANVAVLGLLLALAFGGLAAALRRLVLAHYPQVTGVEERPDLPSEGPAVDPGDVAIDPAVDEDTAAASRLRWGRRTILTAGGALAIGLLAPATSMGPTRPDVGLRTRWAEGTRLLDDDGRTLAPEALPEGGLDTVWPEGPDGGPLREELSAVVLIRAPEEDLGPPTDMDGVVDGNLVAYSKVCTHMGCPVGLFRAGTGVLFCPCHQASFDAGAGAVPTFGPAERALPQLPLRLEDGVLVAAGAFIGHVGPTTGLRPRQGRSTDRLLDEGGG</sequence>
<dbReference type="InterPro" id="IPR017941">
    <property type="entry name" value="Rieske_2Fe-2S"/>
</dbReference>
<dbReference type="PROSITE" id="PS51296">
    <property type="entry name" value="RIESKE"/>
    <property type="match status" value="1"/>
</dbReference>
<dbReference type="Proteomes" id="UP000291469">
    <property type="component" value="Chromosome"/>
</dbReference>
<comment type="function">
    <text evidence="1">Iron-sulfur subunit of the cytochrome bc1 complex, an essential component of the respiratory electron transport chain required for ATP synthesis. The bc1 complex catalyzes the oxidation of menaquinol and the reduction of cytochrome c in the respiratory chain. The bc1 complex operates through a Q-cycle mechanism that couples electron transfer to generation of the proton gradient that drives ATP synthesis.</text>
</comment>
<keyword evidence="10" id="KW-0812">Transmembrane</keyword>
<evidence type="ECO:0000256" key="4">
    <source>
        <dbReference type="ARBA" id="ARBA00022723"/>
    </source>
</evidence>
<dbReference type="GO" id="GO:0004497">
    <property type="term" value="F:monooxygenase activity"/>
    <property type="evidence" value="ECO:0007669"/>
    <property type="project" value="UniProtKB-ARBA"/>
</dbReference>
<dbReference type="CDD" id="cd03467">
    <property type="entry name" value="Rieske"/>
    <property type="match status" value="1"/>
</dbReference>